<reference evidence="7 8" key="1">
    <citation type="submission" date="2017-07" db="EMBL/GenBank/DDBJ databases">
        <title>Virulence factors identified in Actinobacillus seminis.</title>
        <authorList>
            <person name="Negrete-Abascal E."/>
            <person name="Vaca-Pacheco S."/>
            <person name="Montes-Garcia F."/>
            <person name="Leyto-Gil A.M."/>
            <person name="Fragoso-Garcia E."/>
            <person name="Carvente-Garcia R."/>
            <person name="Perez-Agueros S."/>
            <person name="Castelan-Sanchez H.G."/>
            <person name="Garcia-Molina A."/>
            <person name="Villamar T.E."/>
            <person name="Vazquez-Cruz C."/>
        </authorList>
    </citation>
    <scope>NUCLEOTIDE SEQUENCE [LARGE SCALE GENOMIC DNA]</scope>
    <source>
        <strain evidence="7 8">ATCC 15768</strain>
    </source>
</reference>
<dbReference type="PANTHER" id="PTHR37423">
    <property type="entry name" value="SOLUBLE LYTIC MUREIN TRANSGLYCOSYLASE-RELATED"/>
    <property type="match status" value="1"/>
</dbReference>
<dbReference type="EMBL" id="NLFK01000001">
    <property type="protein sequence ID" value="OZN25801.1"/>
    <property type="molecule type" value="Genomic_DNA"/>
</dbReference>
<evidence type="ECO:0000256" key="2">
    <source>
        <dbReference type="ARBA" id="ARBA00022729"/>
    </source>
</evidence>
<accession>A0ABX4FQ43</accession>
<dbReference type="RefSeq" id="WP_094945432.1">
    <property type="nucleotide sequence ID" value="NZ_NLFK01000001.1"/>
</dbReference>
<dbReference type="CDD" id="cd13401">
    <property type="entry name" value="Slt70-like"/>
    <property type="match status" value="1"/>
</dbReference>
<dbReference type="InterPro" id="IPR000189">
    <property type="entry name" value="Transglyc_AS"/>
</dbReference>
<evidence type="ECO:0000256" key="4">
    <source>
        <dbReference type="SAM" id="SignalP"/>
    </source>
</evidence>
<protein>
    <submittedName>
        <fullName evidence="7">Lytic murein transglycosylase</fullName>
    </submittedName>
</protein>
<dbReference type="Pfam" id="PF00760">
    <property type="entry name" value="Cucumo_coat"/>
    <property type="match status" value="1"/>
</dbReference>
<evidence type="ECO:0000259" key="6">
    <source>
        <dbReference type="Pfam" id="PF14718"/>
    </source>
</evidence>
<dbReference type="Gene3D" id="1.10.530.10">
    <property type="match status" value="1"/>
</dbReference>
<dbReference type="InterPro" id="IPR037061">
    <property type="entry name" value="Lytic_TGlycoase_superhlx_L_sf"/>
</dbReference>
<dbReference type="PANTHER" id="PTHR37423:SF5">
    <property type="entry name" value="SOLUBLE LYTIC MUREIN TRANSGLYCOSYLASE"/>
    <property type="match status" value="1"/>
</dbReference>
<dbReference type="InterPro" id="IPR008258">
    <property type="entry name" value="Transglycosylase_SLT_dom_1"/>
</dbReference>
<sequence>MMNIKLLLLGMTLSLPYALYAADVTKATSPASPMTQTMHNEAEILIKTQQAEIIRLQEQLKQTQTLMQQRKIYSKIQQLLQRSSSEVILSVSAELLKSLQGYPLLPYAEYQWLSANKTQLDFASIQAFQRRYPDFPNSNELKKIWLQQQIEQQHWQAIVEHAAQLPMDIASRCSLWLAQQENSKTTLNLTALSTPKSAQKEVMFSADITKLWLTGDSLPRQCDPLLEEWRLNGGLTPRLMQQRALLAFAKNNRGLLTYLEKQETNAENKKWLSDLNQLLQAPKNLQNAQNQFSIMQLNSENPQHQQILQHIFPAFVKTLKESDIKTDAPFAEFADWALRFSLTPSQVAQWKQAMVSQFFDSKNPQLQQWRDQSLLELKSDSLSERRIRTAIRKKQNLAPWLNLLSTEAKNKEEWRYWQAKVWQQQGKTAKAKQQWQAMQNAPRGFYPMLAAQELGIVYQPKMLNFNATAEQQTLLQKSAPTLAKIAELRYHHDQLNTNREWRNLLNSVNNEQKLVFAQYAAEQQWYDLQVEATIQAKAWDYLALRLPNAYQTWFDLWLNKRNIDRTFAMAIARQESAWRAEVSSSADARGLMQLLPATAKLTAQKFRLPYNNEKQLFDPIDNIMLGTTHLQELYDKYGNNRILIAAAYNAGARRVDSWLGKSQGRLSMAEFIASIPFYETRGYVQNVLAYAYYYQILQHKPLQKFTQEENNRLY</sequence>
<comment type="caution">
    <text evidence="7">The sequence shown here is derived from an EMBL/GenBank/DDBJ whole genome shotgun (WGS) entry which is preliminary data.</text>
</comment>
<gene>
    <name evidence="7" type="ORF">CFY87_00895</name>
</gene>
<evidence type="ECO:0000313" key="7">
    <source>
        <dbReference type="EMBL" id="OZN25801.1"/>
    </source>
</evidence>
<feature type="chain" id="PRO_5047190893" evidence="4">
    <location>
        <begin position="22"/>
        <end position="714"/>
    </location>
</feature>
<dbReference type="SUPFAM" id="SSF53955">
    <property type="entry name" value="Lysozyme-like"/>
    <property type="match status" value="1"/>
</dbReference>
<feature type="signal peptide" evidence="4">
    <location>
        <begin position="1"/>
        <end position="21"/>
    </location>
</feature>
<dbReference type="Pfam" id="PF01464">
    <property type="entry name" value="SLT"/>
    <property type="match status" value="1"/>
</dbReference>
<proteinExistence type="inferred from homology"/>
<dbReference type="Gene3D" id="1.25.20.10">
    <property type="entry name" value="Bacterial muramidases"/>
    <property type="match status" value="1"/>
</dbReference>
<dbReference type="InterPro" id="IPR008939">
    <property type="entry name" value="Lytic_TGlycosylase_superhlx_U"/>
</dbReference>
<organism evidence="7 8">
    <name type="scientific">Actinobacillus seminis</name>
    <dbReference type="NCBI Taxonomy" id="722"/>
    <lineage>
        <taxon>Bacteria</taxon>
        <taxon>Pseudomonadati</taxon>
        <taxon>Pseudomonadota</taxon>
        <taxon>Gammaproteobacteria</taxon>
        <taxon>Pasteurellales</taxon>
        <taxon>Pasteurellaceae</taxon>
        <taxon>Actinobacillus</taxon>
    </lineage>
</organism>
<keyword evidence="8" id="KW-1185">Reference proteome</keyword>
<evidence type="ECO:0000259" key="5">
    <source>
        <dbReference type="Pfam" id="PF01464"/>
    </source>
</evidence>
<keyword evidence="2 4" id="KW-0732">Signal</keyword>
<dbReference type="SUPFAM" id="SSF48435">
    <property type="entry name" value="Bacterial muramidases"/>
    <property type="match status" value="1"/>
</dbReference>
<name>A0ABX4FQ43_9PAST</name>
<dbReference type="Proteomes" id="UP000215738">
    <property type="component" value="Unassembled WGS sequence"/>
</dbReference>
<evidence type="ECO:0000313" key="8">
    <source>
        <dbReference type="Proteomes" id="UP000215738"/>
    </source>
</evidence>
<evidence type="ECO:0000256" key="1">
    <source>
        <dbReference type="ARBA" id="ARBA00007734"/>
    </source>
</evidence>
<feature type="domain" description="Transglycosylase SLT" evidence="5">
    <location>
        <begin position="557"/>
        <end position="664"/>
    </location>
</feature>
<comment type="similarity">
    <text evidence="1">Belongs to the transglycosylase Slt family.</text>
</comment>
<dbReference type="InterPro" id="IPR023346">
    <property type="entry name" value="Lysozyme-like_dom_sf"/>
</dbReference>
<dbReference type="Pfam" id="PF14718">
    <property type="entry name" value="SLT_L"/>
    <property type="match status" value="1"/>
</dbReference>
<feature type="domain" description="Lytic transglycosylase superhelical linker" evidence="6">
    <location>
        <begin position="478"/>
        <end position="542"/>
    </location>
</feature>
<keyword evidence="3" id="KW-0175">Coiled coil</keyword>
<dbReference type="InterPro" id="IPR012289">
    <property type="entry name" value="Lytic_TGlycosylase_superhlx_L"/>
</dbReference>
<dbReference type="PROSITE" id="PS00922">
    <property type="entry name" value="TRANSGLYCOSYLASE"/>
    <property type="match status" value="1"/>
</dbReference>
<feature type="coiled-coil region" evidence="3">
    <location>
        <begin position="39"/>
        <end position="66"/>
    </location>
</feature>
<evidence type="ECO:0000256" key="3">
    <source>
        <dbReference type="SAM" id="Coils"/>
    </source>
</evidence>
<dbReference type="Gene3D" id="1.10.1240.20">
    <property type="entry name" value="Lytic transglycosylase, superhelical linker domain"/>
    <property type="match status" value="1"/>
</dbReference>